<dbReference type="InterPro" id="IPR051791">
    <property type="entry name" value="Pra-immunoreactive"/>
</dbReference>
<keyword evidence="3 6" id="KW-0812">Transmembrane</keyword>
<feature type="transmembrane region" description="Helical" evidence="6">
    <location>
        <begin position="21"/>
        <end position="41"/>
    </location>
</feature>
<comment type="subcellular location">
    <subcellularLocation>
        <location evidence="1">Cell membrane</location>
        <topology evidence="1">Multi-pass membrane protein</topology>
    </subcellularLocation>
</comment>
<keyword evidence="2" id="KW-1003">Cell membrane</keyword>
<evidence type="ECO:0000256" key="4">
    <source>
        <dbReference type="ARBA" id="ARBA00022989"/>
    </source>
</evidence>
<protein>
    <recommendedName>
        <fullName evidence="7">RDD domain-containing protein</fullName>
    </recommendedName>
</protein>
<keyword evidence="5 6" id="KW-0472">Membrane</keyword>
<comment type="caution">
    <text evidence="8">The sequence shown here is derived from an EMBL/GenBank/DDBJ whole genome shotgun (WGS) entry which is preliminary data.</text>
</comment>
<reference evidence="8 9" key="1">
    <citation type="journal article" date="2019" name="Int. J. Syst. Evol. Microbiol.">
        <title>The Global Catalogue of Microorganisms (GCM) 10K type strain sequencing project: providing services to taxonomists for standard genome sequencing and annotation.</title>
        <authorList>
            <consortium name="The Broad Institute Genomics Platform"/>
            <consortium name="The Broad Institute Genome Sequencing Center for Infectious Disease"/>
            <person name="Wu L."/>
            <person name="Ma J."/>
        </authorList>
    </citation>
    <scope>NUCLEOTIDE SEQUENCE [LARGE SCALE GENOMIC DNA]</scope>
    <source>
        <strain evidence="8 9">JCM 15976</strain>
    </source>
</reference>
<feature type="domain" description="RDD" evidence="7">
    <location>
        <begin position="18"/>
        <end position="120"/>
    </location>
</feature>
<dbReference type="EMBL" id="BAAAGF010000003">
    <property type="protein sequence ID" value="GAA0745428.1"/>
    <property type="molecule type" value="Genomic_DNA"/>
</dbReference>
<dbReference type="InterPro" id="IPR010432">
    <property type="entry name" value="RDD"/>
</dbReference>
<evidence type="ECO:0000256" key="6">
    <source>
        <dbReference type="SAM" id="Phobius"/>
    </source>
</evidence>
<evidence type="ECO:0000256" key="2">
    <source>
        <dbReference type="ARBA" id="ARBA00022475"/>
    </source>
</evidence>
<gene>
    <name evidence="8" type="ORF">GCM10009431_20500</name>
</gene>
<evidence type="ECO:0000256" key="1">
    <source>
        <dbReference type="ARBA" id="ARBA00004651"/>
    </source>
</evidence>
<keyword evidence="9" id="KW-1185">Reference proteome</keyword>
<evidence type="ECO:0000313" key="8">
    <source>
        <dbReference type="EMBL" id="GAA0745428.1"/>
    </source>
</evidence>
<evidence type="ECO:0000256" key="5">
    <source>
        <dbReference type="ARBA" id="ARBA00023136"/>
    </source>
</evidence>
<dbReference type="Pfam" id="PF06271">
    <property type="entry name" value="RDD"/>
    <property type="match status" value="1"/>
</dbReference>
<keyword evidence="4 6" id="KW-1133">Transmembrane helix</keyword>
<feature type="transmembrane region" description="Helical" evidence="6">
    <location>
        <begin position="56"/>
        <end position="76"/>
    </location>
</feature>
<dbReference type="RefSeq" id="WP_343798035.1">
    <property type="nucleotide sequence ID" value="NZ_BAAAGF010000003.1"/>
</dbReference>
<organism evidence="8 9">
    <name type="scientific">Gaetbulibacter jejuensis</name>
    <dbReference type="NCBI Taxonomy" id="584607"/>
    <lineage>
        <taxon>Bacteria</taxon>
        <taxon>Pseudomonadati</taxon>
        <taxon>Bacteroidota</taxon>
        <taxon>Flavobacteriia</taxon>
        <taxon>Flavobacteriales</taxon>
        <taxon>Flavobacteriaceae</taxon>
        <taxon>Gaetbulibacter</taxon>
    </lineage>
</organism>
<evidence type="ECO:0000313" key="9">
    <source>
        <dbReference type="Proteomes" id="UP001500736"/>
    </source>
</evidence>
<sequence length="141" mass="16576">MHNNQPNESQKLILAEKGTRFGHNIIDTIGFYFIVFLHAMVLDEWLGIIPEEGSDWFVFYFFFLYVMYHALFEHFFGKTPGKFLTKTKVVKNDGNKPSFMNILGRNTARLIPFDPLSFLFSDRGWHDQISNTYVIVDKKKE</sequence>
<accession>A0ABN1JSK9</accession>
<dbReference type="PANTHER" id="PTHR36115:SF4">
    <property type="entry name" value="MEMBRANE PROTEIN"/>
    <property type="match status" value="1"/>
</dbReference>
<evidence type="ECO:0000259" key="7">
    <source>
        <dbReference type="Pfam" id="PF06271"/>
    </source>
</evidence>
<evidence type="ECO:0000256" key="3">
    <source>
        <dbReference type="ARBA" id="ARBA00022692"/>
    </source>
</evidence>
<dbReference type="Proteomes" id="UP001500736">
    <property type="component" value="Unassembled WGS sequence"/>
</dbReference>
<name>A0ABN1JSK9_9FLAO</name>
<dbReference type="PANTHER" id="PTHR36115">
    <property type="entry name" value="PROLINE-RICH ANTIGEN HOMOLOG-RELATED"/>
    <property type="match status" value="1"/>
</dbReference>
<proteinExistence type="predicted"/>